<keyword evidence="6" id="KW-1185">Reference proteome</keyword>
<dbReference type="PRINTS" id="PR00081">
    <property type="entry name" value="GDHRDH"/>
</dbReference>
<dbReference type="Pfam" id="PF13561">
    <property type="entry name" value="adh_short_C2"/>
    <property type="match status" value="1"/>
</dbReference>
<dbReference type="NCBIfam" id="NF006192">
    <property type="entry name" value="PRK08324.1-6"/>
    <property type="match status" value="1"/>
</dbReference>
<dbReference type="InterPro" id="IPR036291">
    <property type="entry name" value="NAD(P)-bd_dom_sf"/>
</dbReference>
<sequence>MENRYNETDAQHWMEQAGSDPADQELARRVYTSRLIGQCPDLVMHGGGNTSVKLERENLFGEVEQVLHVKGSGWDLDTILAPGLPGLRLEPLRRLRQLDRLSDEDMVNVQRCNLLDSSSPNPSIETLLHAFLPHRYVDHTHATPFLILANLPDAEGVCRKIFGERLGIVPYIMPGFALAKRAAEVYEADPSVEGLLLLGHGHFAFAETARESYDLIVAHTNEVAAHFGLQGETSLRVRHPASEPHVLPLLRGAIADVSGGRDDAMPVCDLRNAPDVMEFLKRSDLAALATRGTASPDHVIRIKGAPLVLPKAVWSQGSQAIQEAVRAFADEYAAMFERQAARAEEPKTMLRPDPKVVWIEDVGIVGLGADAKAAKVAADLAEQNARVRSVGEHAGGFHPIREADLFDLEYWSLEQAKLGKGAPPPLRGRVVMVTGGGGTIGRAIVRKFASLGADCVLVDRDAAMIEAALNEVGGTHVGHVCDVTKPGAAEVAMRVACESYGGLDILVSNAGAATAGALTELSDADIRQAFELNFFAHQAFALAAANLFRKQGRGGQILFNLSKQAVNPGKNFGAYGMPKATTMFLMRQLALELGAEGVRVNGVNADRIRSGLLTDEFIVKRAKAREVSEAEYMSGNLLGREVEARHVAEAFAALASAERTTAHVMTVDGGNIEAALR</sequence>
<evidence type="ECO:0000313" key="6">
    <source>
        <dbReference type="Proteomes" id="UP001193035"/>
    </source>
</evidence>
<evidence type="ECO:0000256" key="1">
    <source>
        <dbReference type="ARBA" id="ARBA00006484"/>
    </source>
</evidence>
<reference evidence="5 6" key="1">
    <citation type="submission" date="2019-05" db="EMBL/GenBank/DDBJ databases">
        <title>Ruegeria sp. nov., isolated from tidal flat.</title>
        <authorList>
            <person name="Kim W."/>
        </authorList>
    </citation>
    <scope>NUCLEOTIDE SEQUENCE [LARGE SCALE GENOMIC DNA]</scope>
    <source>
        <strain evidence="5 6">CAU 1488</strain>
    </source>
</reference>
<evidence type="ECO:0000256" key="2">
    <source>
        <dbReference type="ARBA" id="ARBA00023002"/>
    </source>
</evidence>
<dbReference type="SUPFAM" id="SSF51735">
    <property type="entry name" value="NAD(P)-binding Rossmann-fold domains"/>
    <property type="match status" value="1"/>
</dbReference>
<dbReference type="Pfam" id="PF00596">
    <property type="entry name" value="Aldolase_II"/>
    <property type="match status" value="1"/>
</dbReference>
<evidence type="ECO:0000259" key="4">
    <source>
        <dbReference type="SMART" id="SM01007"/>
    </source>
</evidence>
<dbReference type="PANTHER" id="PTHR43669:SF3">
    <property type="entry name" value="ALCOHOL DEHYDROGENASE, PUTATIVE (AFU_ORTHOLOGUE AFUA_3G03445)-RELATED"/>
    <property type="match status" value="1"/>
</dbReference>
<protein>
    <submittedName>
        <fullName evidence="5">Bifunctional aldolase/short-chain dehydrogenase</fullName>
    </submittedName>
</protein>
<feature type="domain" description="Class II aldolase/adducin N-terminal" evidence="4">
    <location>
        <begin position="28"/>
        <end position="227"/>
    </location>
</feature>
<dbReference type="SMART" id="SM01007">
    <property type="entry name" value="Aldolase_II"/>
    <property type="match status" value="1"/>
</dbReference>
<dbReference type="Proteomes" id="UP001193035">
    <property type="component" value="Unassembled WGS sequence"/>
</dbReference>
<dbReference type="SUPFAM" id="SSF53639">
    <property type="entry name" value="AraD/HMP-PK domain-like"/>
    <property type="match status" value="1"/>
</dbReference>
<evidence type="ECO:0000313" key="5">
    <source>
        <dbReference type="EMBL" id="TMV09187.1"/>
    </source>
</evidence>
<feature type="compositionally biased region" description="Basic and acidic residues" evidence="3">
    <location>
        <begin position="1"/>
        <end position="12"/>
    </location>
</feature>
<gene>
    <name evidence="5" type="ORF">FGK63_07995</name>
</gene>
<accession>A0ABY2X1W8</accession>
<feature type="region of interest" description="Disordered" evidence="3">
    <location>
        <begin position="1"/>
        <end position="22"/>
    </location>
</feature>
<dbReference type="Gene3D" id="3.40.225.10">
    <property type="entry name" value="Class II aldolase/adducin N-terminal domain"/>
    <property type="match status" value="1"/>
</dbReference>
<name>A0ABY2X1W8_9RHOB</name>
<dbReference type="EMBL" id="VCPD01000002">
    <property type="protein sequence ID" value="TMV09187.1"/>
    <property type="molecule type" value="Genomic_DNA"/>
</dbReference>
<comment type="caution">
    <text evidence="5">The sequence shown here is derived from an EMBL/GenBank/DDBJ whole genome shotgun (WGS) entry which is preliminary data.</text>
</comment>
<dbReference type="PANTHER" id="PTHR43669">
    <property type="entry name" value="5-KETO-D-GLUCONATE 5-REDUCTASE"/>
    <property type="match status" value="1"/>
</dbReference>
<comment type="similarity">
    <text evidence="1">Belongs to the short-chain dehydrogenases/reductases (SDR) family.</text>
</comment>
<evidence type="ECO:0000256" key="3">
    <source>
        <dbReference type="SAM" id="MobiDB-lite"/>
    </source>
</evidence>
<dbReference type="Gene3D" id="3.40.50.720">
    <property type="entry name" value="NAD(P)-binding Rossmann-like Domain"/>
    <property type="match status" value="1"/>
</dbReference>
<keyword evidence="2" id="KW-0560">Oxidoreductase</keyword>
<dbReference type="InterPro" id="IPR036409">
    <property type="entry name" value="Aldolase_II/adducin_N_sf"/>
</dbReference>
<organism evidence="5 6">
    <name type="scientific">Ruegeria sediminis</name>
    <dbReference type="NCBI Taxonomy" id="2583820"/>
    <lineage>
        <taxon>Bacteria</taxon>
        <taxon>Pseudomonadati</taxon>
        <taxon>Pseudomonadota</taxon>
        <taxon>Alphaproteobacteria</taxon>
        <taxon>Rhodobacterales</taxon>
        <taxon>Roseobacteraceae</taxon>
        <taxon>Ruegeria</taxon>
    </lineage>
</organism>
<dbReference type="InterPro" id="IPR002347">
    <property type="entry name" value="SDR_fam"/>
</dbReference>
<proteinExistence type="inferred from homology"/>
<dbReference type="InterPro" id="IPR001303">
    <property type="entry name" value="Aldolase_II/adducin_N"/>
</dbReference>